<reference evidence="2 3" key="1">
    <citation type="journal article" date="2014" name="Int. J. Syst. Evol. Microbiol.">
        <title>Streptomyces hoynatensis sp. nov., isolated from deep marine sediment.</title>
        <authorList>
            <person name="Veyisoglu A."/>
            <person name="Sahin N."/>
        </authorList>
    </citation>
    <scope>NUCLEOTIDE SEQUENCE [LARGE SCALE GENOMIC DNA]</scope>
    <source>
        <strain evidence="2 3">KCTC 29097</strain>
    </source>
</reference>
<protein>
    <submittedName>
        <fullName evidence="2">Hemerythrin domain-containing protein</fullName>
    </submittedName>
</protein>
<dbReference type="OrthoDB" id="3212362at2"/>
<keyword evidence="3" id="KW-1185">Reference proteome</keyword>
<name>A0A3A9YVT4_9ACTN</name>
<evidence type="ECO:0000313" key="2">
    <source>
        <dbReference type="EMBL" id="RKN40153.1"/>
    </source>
</evidence>
<feature type="domain" description="Hemerythrin-like" evidence="1">
    <location>
        <begin position="19"/>
        <end position="132"/>
    </location>
</feature>
<dbReference type="Pfam" id="PF01814">
    <property type="entry name" value="Hemerythrin"/>
    <property type="match status" value="1"/>
</dbReference>
<organism evidence="2 3">
    <name type="scientific">Streptomyces hoynatensis</name>
    <dbReference type="NCBI Taxonomy" id="1141874"/>
    <lineage>
        <taxon>Bacteria</taxon>
        <taxon>Bacillati</taxon>
        <taxon>Actinomycetota</taxon>
        <taxon>Actinomycetes</taxon>
        <taxon>Kitasatosporales</taxon>
        <taxon>Streptomycetaceae</taxon>
        <taxon>Streptomyces</taxon>
    </lineage>
</organism>
<dbReference type="PANTHER" id="PTHR35585">
    <property type="entry name" value="HHE DOMAIN PROTEIN (AFU_ORTHOLOGUE AFUA_4G00730)"/>
    <property type="match status" value="1"/>
</dbReference>
<evidence type="ECO:0000313" key="3">
    <source>
        <dbReference type="Proteomes" id="UP000272474"/>
    </source>
</evidence>
<dbReference type="EMBL" id="RBAL01000011">
    <property type="protein sequence ID" value="RKN40153.1"/>
    <property type="molecule type" value="Genomic_DNA"/>
</dbReference>
<dbReference type="Gene3D" id="1.20.120.520">
    <property type="entry name" value="nmb1532 protein domain like"/>
    <property type="match status" value="1"/>
</dbReference>
<dbReference type="PANTHER" id="PTHR35585:SF1">
    <property type="entry name" value="HHE DOMAIN PROTEIN (AFU_ORTHOLOGUE AFUA_4G00730)"/>
    <property type="match status" value="1"/>
</dbReference>
<sequence>MNEGNAGRGQTADLPEGDAIRILLEQHARIRELFTDVKSARGEHKQQAFDELRALLAVHETAEEMVLRPVARDTAGAEEANARNHEEEQANEVLLKLEKMTIDSRDFDRTFLEFEQAVLAHAAREENEEFPAVRAGRNEAQLKRMGTMLRAAEKVAPTHPHPGAAGKPAAQWTVGPFASLVDRTRDAINSASSR</sequence>
<proteinExistence type="predicted"/>
<dbReference type="AlphaFoldDB" id="A0A3A9YVT4"/>
<accession>A0A3A9YVT4</accession>
<gene>
    <name evidence="2" type="ORF">D7294_19355</name>
</gene>
<dbReference type="InterPro" id="IPR012312">
    <property type="entry name" value="Hemerythrin-like"/>
</dbReference>
<dbReference type="Proteomes" id="UP000272474">
    <property type="component" value="Unassembled WGS sequence"/>
</dbReference>
<comment type="caution">
    <text evidence="2">The sequence shown here is derived from an EMBL/GenBank/DDBJ whole genome shotgun (WGS) entry which is preliminary data.</text>
</comment>
<evidence type="ECO:0000259" key="1">
    <source>
        <dbReference type="Pfam" id="PF01814"/>
    </source>
</evidence>
<dbReference type="RefSeq" id="WP_120681616.1">
    <property type="nucleotide sequence ID" value="NZ_RBAL01000011.1"/>
</dbReference>